<gene>
    <name evidence="1" type="ORF">V8Q02_01905</name>
</gene>
<name>A0ABU8CD57_9HYPH</name>
<proteinExistence type="predicted"/>
<protein>
    <submittedName>
        <fullName evidence="1">Uncharacterized protein</fullName>
    </submittedName>
</protein>
<accession>A0ABU8CD57</accession>
<keyword evidence="2" id="KW-1185">Reference proteome</keyword>
<dbReference type="Proteomes" id="UP001531129">
    <property type="component" value="Unassembled WGS sequence"/>
</dbReference>
<sequence length="269" mass="31227">MAIVDARILILCKTYPSPSGKYAETTCVAGMDEKGNLVRLFPVPFRLIAEEQQFKKWQWIKAKVEKAKKDHRPESFTIKVDTIEGGIVIQPGKDWAERRRLLAAIKPYDHFDDIEAARLAGRISLAMLKPARILGVDIEAVSNPDWTDEDLAKLVNGQTQGGLFDREDKPSIRTLRKLPFDFYYRYECGKGTTAKTFRHKLVDWEVGALYWNCDRLYGADWERHFREKLEKDIPSKDLTLLMGNQHRFQDQWLIISLIYPPHQMQAELF</sequence>
<reference evidence="1 2" key="1">
    <citation type="submission" date="2024-01" db="EMBL/GenBank/DDBJ databases">
        <title>Draft genome sequences of three bacterial strains isolated from Acacia saligna represent a potential new species within the genus Rhizobium.</title>
        <authorList>
            <person name="Tambong J.T."/>
            <person name="Mnasri B."/>
        </authorList>
    </citation>
    <scope>NUCLEOTIDE SEQUENCE [LARGE SCALE GENOMIC DNA]</scope>
    <source>
        <strain evidence="1 2">1AS12I</strain>
    </source>
</reference>
<organism evidence="1 2">
    <name type="scientific">Rhizobium aouanii</name>
    <dbReference type="NCBI Taxonomy" id="3118145"/>
    <lineage>
        <taxon>Bacteria</taxon>
        <taxon>Pseudomonadati</taxon>
        <taxon>Pseudomonadota</taxon>
        <taxon>Alphaproteobacteria</taxon>
        <taxon>Hyphomicrobiales</taxon>
        <taxon>Rhizobiaceae</taxon>
        <taxon>Rhizobium/Agrobacterium group</taxon>
        <taxon>Rhizobium</taxon>
    </lineage>
</organism>
<comment type="caution">
    <text evidence="1">The sequence shown here is derived from an EMBL/GenBank/DDBJ whole genome shotgun (WGS) entry which is preliminary data.</text>
</comment>
<dbReference type="EMBL" id="JBAMYC010000001">
    <property type="protein sequence ID" value="MEI1246782.1"/>
    <property type="molecule type" value="Genomic_DNA"/>
</dbReference>
<evidence type="ECO:0000313" key="2">
    <source>
        <dbReference type="Proteomes" id="UP001531129"/>
    </source>
</evidence>
<evidence type="ECO:0000313" key="1">
    <source>
        <dbReference type="EMBL" id="MEI1246782.1"/>
    </source>
</evidence>
<dbReference type="RefSeq" id="WP_335910335.1">
    <property type="nucleotide sequence ID" value="NZ_JBAMYB010000001.1"/>
</dbReference>